<dbReference type="InterPro" id="IPR036737">
    <property type="entry name" value="OmpA-like_sf"/>
</dbReference>
<gene>
    <name evidence="4" type="ORF">DDE20_14790</name>
</gene>
<feature type="compositionally biased region" description="Low complexity" evidence="2">
    <location>
        <begin position="57"/>
        <end position="69"/>
    </location>
</feature>
<dbReference type="AlphaFoldDB" id="A0A2T8HRG5"/>
<dbReference type="CDD" id="cd07185">
    <property type="entry name" value="OmpA_C-like"/>
    <property type="match status" value="1"/>
</dbReference>
<evidence type="ECO:0000313" key="4">
    <source>
        <dbReference type="EMBL" id="PVH28021.1"/>
    </source>
</evidence>
<keyword evidence="1" id="KW-0472">Membrane</keyword>
<reference evidence="4 5" key="1">
    <citation type="submission" date="2018-04" db="EMBL/GenBank/DDBJ databases">
        <title>Pararhodobacter oceanense sp. nov., isolated from marine intertidal sediment.</title>
        <authorList>
            <person name="Wang X.-L."/>
            <person name="Du Z.-J."/>
        </authorList>
    </citation>
    <scope>NUCLEOTIDE SEQUENCE [LARGE SCALE GENOMIC DNA]</scope>
    <source>
        <strain evidence="4 5">AM505</strain>
    </source>
</reference>
<protein>
    <recommendedName>
        <fullName evidence="3">OmpA-like domain-containing protein</fullName>
    </recommendedName>
</protein>
<name>A0A2T8HRG5_9RHOB</name>
<dbReference type="InterPro" id="IPR006665">
    <property type="entry name" value="OmpA-like"/>
</dbReference>
<dbReference type="PANTHER" id="PTHR30329">
    <property type="entry name" value="STATOR ELEMENT OF FLAGELLAR MOTOR COMPLEX"/>
    <property type="match status" value="1"/>
</dbReference>
<dbReference type="PROSITE" id="PS51123">
    <property type="entry name" value="OMPA_2"/>
    <property type="match status" value="1"/>
</dbReference>
<dbReference type="PANTHER" id="PTHR30329:SF21">
    <property type="entry name" value="LIPOPROTEIN YIAD-RELATED"/>
    <property type="match status" value="1"/>
</dbReference>
<dbReference type="Gene3D" id="3.30.1330.60">
    <property type="entry name" value="OmpA-like domain"/>
    <property type="match status" value="1"/>
</dbReference>
<dbReference type="InterPro" id="IPR050330">
    <property type="entry name" value="Bact_OuterMem_StrucFunc"/>
</dbReference>
<evidence type="ECO:0000256" key="2">
    <source>
        <dbReference type="SAM" id="MobiDB-lite"/>
    </source>
</evidence>
<accession>A0A2T8HRG5</accession>
<dbReference type="OrthoDB" id="9792021at2"/>
<dbReference type="Pfam" id="PF00691">
    <property type="entry name" value="OmpA"/>
    <property type="match status" value="1"/>
</dbReference>
<dbReference type="SUPFAM" id="SSF103088">
    <property type="entry name" value="OmpA-like"/>
    <property type="match status" value="1"/>
</dbReference>
<feature type="domain" description="OmpA-like" evidence="3">
    <location>
        <begin position="268"/>
        <end position="393"/>
    </location>
</feature>
<feature type="compositionally biased region" description="Low complexity" evidence="2">
    <location>
        <begin position="84"/>
        <end position="94"/>
    </location>
</feature>
<keyword evidence="5" id="KW-1185">Reference proteome</keyword>
<evidence type="ECO:0000256" key="1">
    <source>
        <dbReference type="PROSITE-ProRule" id="PRU00473"/>
    </source>
</evidence>
<dbReference type="GO" id="GO:0016020">
    <property type="term" value="C:membrane"/>
    <property type="evidence" value="ECO:0007669"/>
    <property type="project" value="UniProtKB-UniRule"/>
</dbReference>
<proteinExistence type="predicted"/>
<evidence type="ECO:0000313" key="5">
    <source>
        <dbReference type="Proteomes" id="UP000245911"/>
    </source>
</evidence>
<feature type="region of interest" description="Disordered" evidence="2">
    <location>
        <begin position="46"/>
        <end position="97"/>
    </location>
</feature>
<sequence>MAEAPADAAAPLDLGGDCADVTQSGNALIDCAGTLSEGAREALAAGSEVDSGASADVTVETVTETTSRSSGEEFREWTPEDGAAETASAEAQASGGSGLSDLERAGLFTLGALAVGAILSSGQRVDANTGDRVVVVDEEGEYQLLKDDDALLRQPGSEVRTERYADGTTRTVVTRPSGTRVITVRNPAGRALRRVHIEPNGREYVIFDDTQAVEPVDVSTLPAPTYERFDYRESTDRESLRLALQAADERVAGRGFSLNQIREIKEVRDLAPEITLDSITFATGSAAIRASQAEQLREIGVLMRDIIRENPTEVFLIEGHTDAVGDAGYNLLLSDRRAESAALALSEYFNVPAENMVVQGYGERYLRIRTQQAEEQNRRVAVRRITGLLRGQR</sequence>
<comment type="caution">
    <text evidence="4">The sequence shown here is derived from an EMBL/GenBank/DDBJ whole genome shotgun (WGS) entry which is preliminary data.</text>
</comment>
<dbReference type="Proteomes" id="UP000245911">
    <property type="component" value="Unassembled WGS sequence"/>
</dbReference>
<organism evidence="4 5">
    <name type="scientific">Pararhodobacter oceanensis</name>
    <dbReference type="NCBI Taxonomy" id="2172121"/>
    <lineage>
        <taxon>Bacteria</taxon>
        <taxon>Pseudomonadati</taxon>
        <taxon>Pseudomonadota</taxon>
        <taxon>Alphaproteobacteria</taxon>
        <taxon>Rhodobacterales</taxon>
        <taxon>Paracoccaceae</taxon>
        <taxon>Pararhodobacter</taxon>
    </lineage>
</organism>
<dbReference type="EMBL" id="QDKM01000007">
    <property type="protein sequence ID" value="PVH28021.1"/>
    <property type="molecule type" value="Genomic_DNA"/>
</dbReference>
<evidence type="ECO:0000259" key="3">
    <source>
        <dbReference type="PROSITE" id="PS51123"/>
    </source>
</evidence>